<name>A0A409YAS3_9AGAR</name>
<dbReference type="InParanoid" id="A0A409YAS3"/>
<dbReference type="EMBL" id="NHTK01001334">
    <property type="protein sequence ID" value="PPR00093.1"/>
    <property type="molecule type" value="Genomic_DNA"/>
</dbReference>
<feature type="compositionally biased region" description="Basic and acidic residues" evidence="1">
    <location>
        <begin position="426"/>
        <end position="445"/>
    </location>
</feature>
<accession>A0A409YAS3</accession>
<organism evidence="2 3">
    <name type="scientific">Panaeolus cyanescens</name>
    <dbReference type="NCBI Taxonomy" id="181874"/>
    <lineage>
        <taxon>Eukaryota</taxon>
        <taxon>Fungi</taxon>
        <taxon>Dikarya</taxon>
        <taxon>Basidiomycota</taxon>
        <taxon>Agaricomycotina</taxon>
        <taxon>Agaricomycetes</taxon>
        <taxon>Agaricomycetidae</taxon>
        <taxon>Agaricales</taxon>
        <taxon>Agaricineae</taxon>
        <taxon>Galeropsidaceae</taxon>
        <taxon>Panaeolus</taxon>
    </lineage>
</organism>
<reference evidence="2 3" key="1">
    <citation type="journal article" date="2018" name="Evol. Lett.">
        <title>Horizontal gene cluster transfer increased hallucinogenic mushroom diversity.</title>
        <authorList>
            <person name="Reynolds H.T."/>
            <person name="Vijayakumar V."/>
            <person name="Gluck-Thaler E."/>
            <person name="Korotkin H.B."/>
            <person name="Matheny P.B."/>
            <person name="Slot J.C."/>
        </authorList>
    </citation>
    <scope>NUCLEOTIDE SEQUENCE [LARGE SCALE GENOMIC DNA]</scope>
    <source>
        <strain evidence="2 3">2629</strain>
    </source>
</reference>
<gene>
    <name evidence="2" type="ORF">CVT24_008995</name>
</gene>
<sequence>MSAIDPDLDADLELKNLTITGPVSAERASGPNRIGEKFCNTLEAITQEVSTYRLNNVSYNNQSIYLVDSPGFSDSKISESSIILMLQRWLKQNKGRFFNRILYCLPMRTRMPGSQRAMIRTVKVMLSPQFARRVAVVSTLWDTIIFQEQARQRAEALFKNLATYFWKDFVAQGTQMLKFYNTKNSTLSIIDHVVPGDSKGFFPFESMVINGQDLGNTLFAHHLRENLVNRIQGLESHWAYLMIQREENWDNEDIVCVLRRDLIDVDQQLDKLKEELRKFDTPGVYAGELLYPSCSPHRLILSKGYQCLKSVKLMEEIGSSGSSVHIEGVETASTSSLEPVLPPELERLIFECAAYDAKANFVDLMLVAKRVHTWLKHIPFLVFVQLDSETSPDFHRADNAFNLAVVGKYCRNLLTEEAFPGSESSETDKEGEEGNKDEQSEKTASEDSILMRTNPKTVHLLKSCPNVGNLALWFGFPITNYLTYIEPMPLHTLSADLSSLTVTQLSSSPLFPRLTHLDVVDFSNIDNWTFLENWYNLTHLAFNFEVQKEMIVQVMKAAGTKLKAFILVRNQVNWTHMDPDELDNGDPRLVLMVIAGRAVVEDWKEGAQGNMDFWAFGDWVVEAKQSECLNIFYL</sequence>
<proteinExistence type="predicted"/>
<dbReference type="Gene3D" id="3.40.50.300">
    <property type="entry name" value="P-loop containing nucleotide triphosphate hydrolases"/>
    <property type="match status" value="1"/>
</dbReference>
<evidence type="ECO:0000313" key="2">
    <source>
        <dbReference type="EMBL" id="PPR00093.1"/>
    </source>
</evidence>
<feature type="region of interest" description="Disordered" evidence="1">
    <location>
        <begin position="419"/>
        <end position="447"/>
    </location>
</feature>
<protein>
    <recommendedName>
        <fullName evidence="4">G domain-containing protein</fullName>
    </recommendedName>
</protein>
<evidence type="ECO:0000313" key="3">
    <source>
        <dbReference type="Proteomes" id="UP000284842"/>
    </source>
</evidence>
<dbReference type="OrthoDB" id="3145912at2759"/>
<keyword evidence="3" id="KW-1185">Reference proteome</keyword>
<dbReference type="AlphaFoldDB" id="A0A409YAS3"/>
<comment type="caution">
    <text evidence="2">The sequence shown here is derived from an EMBL/GenBank/DDBJ whole genome shotgun (WGS) entry which is preliminary data.</text>
</comment>
<dbReference type="InterPro" id="IPR027417">
    <property type="entry name" value="P-loop_NTPase"/>
</dbReference>
<evidence type="ECO:0008006" key="4">
    <source>
        <dbReference type="Google" id="ProtNLM"/>
    </source>
</evidence>
<evidence type="ECO:0000256" key="1">
    <source>
        <dbReference type="SAM" id="MobiDB-lite"/>
    </source>
</evidence>
<dbReference type="Proteomes" id="UP000284842">
    <property type="component" value="Unassembled WGS sequence"/>
</dbReference>